<gene>
    <name evidence="2" type="ORF">SAMN06296273_0636</name>
</gene>
<evidence type="ECO:0000313" key="2">
    <source>
        <dbReference type="EMBL" id="SNX59197.1"/>
    </source>
</evidence>
<reference evidence="2 3" key="1">
    <citation type="submission" date="2017-08" db="EMBL/GenBank/DDBJ databases">
        <authorList>
            <person name="de Groot N.N."/>
        </authorList>
    </citation>
    <scope>NUCLEOTIDE SEQUENCE [LARGE SCALE GENOMIC DNA]</scope>
    <source>
        <strain evidence="2 3">Nm15</strain>
    </source>
</reference>
<dbReference type="AlphaFoldDB" id="A0A285BV86"/>
<dbReference type="RefSeq" id="WP_096291977.1">
    <property type="nucleotide sequence ID" value="NZ_LT907782.1"/>
</dbReference>
<organism evidence="2 3">
    <name type="scientific">Nitrosomonas ureae</name>
    <dbReference type="NCBI Taxonomy" id="44577"/>
    <lineage>
        <taxon>Bacteria</taxon>
        <taxon>Pseudomonadati</taxon>
        <taxon>Pseudomonadota</taxon>
        <taxon>Betaproteobacteria</taxon>
        <taxon>Nitrosomonadales</taxon>
        <taxon>Nitrosomonadaceae</taxon>
        <taxon>Nitrosomonas</taxon>
    </lineage>
</organism>
<dbReference type="SMART" id="SM00530">
    <property type="entry name" value="HTH_XRE"/>
    <property type="match status" value="1"/>
</dbReference>
<evidence type="ECO:0000259" key="1">
    <source>
        <dbReference type="PROSITE" id="PS50943"/>
    </source>
</evidence>
<dbReference type="InterPro" id="IPR001387">
    <property type="entry name" value="Cro/C1-type_HTH"/>
</dbReference>
<dbReference type="REBASE" id="217141">
    <property type="entry name" value="C.NurNm15ORF638P"/>
</dbReference>
<dbReference type="PROSITE" id="PS50943">
    <property type="entry name" value="HTH_CROC1"/>
    <property type="match status" value="1"/>
</dbReference>
<dbReference type="CDD" id="cd00093">
    <property type="entry name" value="HTH_XRE"/>
    <property type="match status" value="1"/>
</dbReference>
<dbReference type="Proteomes" id="UP000242498">
    <property type="component" value="Chromosome I"/>
</dbReference>
<protein>
    <submittedName>
        <fullName evidence="2">Transcriptional regulator, XRE family</fullName>
    </submittedName>
</protein>
<feature type="domain" description="HTH cro/C1-type" evidence="1">
    <location>
        <begin position="16"/>
        <end position="70"/>
    </location>
</feature>
<dbReference type="OrthoDB" id="9803379at2"/>
<dbReference type="InterPro" id="IPR010982">
    <property type="entry name" value="Lambda_DNA-bd_dom_sf"/>
</dbReference>
<dbReference type="Pfam" id="PF01381">
    <property type="entry name" value="HTH_3"/>
    <property type="match status" value="1"/>
</dbReference>
<dbReference type="GO" id="GO:0003677">
    <property type="term" value="F:DNA binding"/>
    <property type="evidence" value="ECO:0007669"/>
    <property type="project" value="InterPro"/>
</dbReference>
<proteinExistence type="predicted"/>
<dbReference type="EMBL" id="LT907782">
    <property type="protein sequence ID" value="SNX59197.1"/>
    <property type="molecule type" value="Genomic_DNA"/>
</dbReference>
<accession>A0A285BV86</accession>
<evidence type="ECO:0000313" key="3">
    <source>
        <dbReference type="Proteomes" id="UP000242498"/>
    </source>
</evidence>
<sequence>MKSINSDEYHSFLECLISARKNADLTQQELADRLNKPQSFVSKYENRERRLDVIEFLQIVRAIGVSPSEVLRKMEINNPFKKI</sequence>
<name>A0A285BV86_9PROT</name>
<dbReference type="Gene3D" id="1.10.260.40">
    <property type="entry name" value="lambda repressor-like DNA-binding domains"/>
    <property type="match status" value="1"/>
</dbReference>
<dbReference type="SUPFAM" id="SSF47413">
    <property type="entry name" value="lambda repressor-like DNA-binding domains"/>
    <property type="match status" value="1"/>
</dbReference>